<reference evidence="10 11" key="1">
    <citation type="submission" date="2018-12" db="EMBL/GenBank/DDBJ databases">
        <authorList>
            <consortium name="Pathogen Informatics"/>
        </authorList>
    </citation>
    <scope>NUCLEOTIDE SEQUENCE [LARGE SCALE GENOMIC DNA]</scope>
    <source>
        <strain evidence="10 11">NCTC11636</strain>
    </source>
</reference>
<dbReference type="InterPro" id="IPR000620">
    <property type="entry name" value="EamA_dom"/>
</dbReference>
<dbReference type="InterPro" id="IPR004626">
    <property type="entry name" value="RarD"/>
</dbReference>
<evidence type="ECO:0000256" key="6">
    <source>
        <dbReference type="ARBA" id="ARBA00022989"/>
    </source>
</evidence>
<dbReference type="KEGG" id="ahw:NCTC11636_00760"/>
<dbReference type="NCBIfam" id="TIGR00688">
    <property type="entry name" value="rarD"/>
    <property type="match status" value="1"/>
</dbReference>
<evidence type="ECO:0000256" key="8">
    <source>
        <dbReference type="SAM" id="Phobius"/>
    </source>
</evidence>
<evidence type="ECO:0000256" key="3">
    <source>
        <dbReference type="ARBA" id="ARBA00022448"/>
    </source>
</evidence>
<evidence type="ECO:0000256" key="2">
    <source>
        <dbReference type="ARBA" id="ARBA00007362"/>
    </source>
</evidence>
<dbReference type="SUPFAM" id="SSF103481">
    <property type="entry name" value="Multidrug resistance efflux transporter EmrE"/>
    <property type="match status" value="2"/>
</dbReference>
<feature type="transmembrane region" description="Helical" evidence="8">
    <location>
        <begin position="81"/>
        <end position="101"/>
    </location>
</feature>
<proteinExistence type="inferred from homology"/>
<evidence type="ECO:0000256" key="7">
    <source>
        <dbReference type="ARBA" id="ARBA00023136"/>
    </source>
</evidence>
<evidence type="ECO:0000256" key="1">
    <source>
        <dbReference type="ARBA" id="ARBA00004651"/>
    </source>
</evidence>
<feature type="transmembrane region" description="Helical" evidence="8">
    <location>
        <begin position="252"/>
        <end position="274"/>
    </location>
</feature>
<comment type="similarity">
    <text evidence="2">Belongs to the EamA transporter family.</text>
</comment>
<name>A0A3S4T907_9ACTO</name>
<dbReference type="GO" id="GO:0005886">
    <property type="term" value="C:plasma membrane"/>
    <property type="evidence" value="ECO:0007669"/>
    <property type="project" value="UniProtKB-SubCell"/>
</dbReference>
<comment type="subcellular location">
    <subcellularLocation>
        <location evidence="1">Cell membrane</location>
        <topology evidence="1">Multi-pass membrane protein</topology>
    </subcellularLocation>
</comment>
<keyword evidence="3" id="KW-0813">Transport</keyword>
<evidence type="ECO:0000256" key="4">
    <source>
        <dbReference type="ARBA" id="ARBA00022475"/>
    </source>
</evidence>
<feature type="transmembrane region" description="Helical" evidence="8">
    <location>
        <begin position="280"/>
        <end position="302"/>
    </location>
</feature>
<protein>
    <submittedName>
        <fullName evidence="10">Putative chloramphenical resistance permease RarD</fullName>
    </submittedName>
</protein>
<feature type="transmembrane region" description="Helical" evidence="8">
    <location>
        <begin position="12"/>
        <end position="32"/>
    </location>
</feature>
<dbReference type="Proteomes" id="UP000266895">
    <property type="component" value="Chromosome"/>
</dbReference>
<dbReference type="EMBL" id="LR134350">
    <property type="protein sequence ID" value="VEG26886.1"/>
    <property type="molecule type" value="Genomic_DNA"/>
</dbReference>
<keyword evidence="5 8" id="KW-0812">Transmembrane</keyword>
<sequence length="310" mass="32805">MGAHPGPPRRPTSLSGTGAAMVLGCYLLWGFFPLYFKLLDAAGAMEIIGHRITWTLVTCLALVALLHRWDRLRSVLVRPRLVGSLCLSAALVTVNWSVYVYGVNTGRTADAALGYFINPLVTVALAGLVLRERLRPAQWAAIALASFAVLVLVVMQGSLPWISLALAFSFGLYALVKKRVAGQVDALTGLTVESGAVLPLALGYLAWLSVTGASGLQGPGAGTALVLLLLGAGPVTAVPLLLFAAGTRRVPLTVVGLSQYIAPIIQFLLAWAVFGEHISTWRWVSMVLVWSAVAVFAADVLLQASRGPRA</sequence>
<evidence type="ECO:0000313" key="10">
    <source>
        <dbReference type="EMBL" id="VEG26886.1"/>
    </source>
</evidence>
<keyword evidence="7 8" id="KW-0472">Membrane</keyword>
<keyword evidence="4" id="KW-1003">Cell membrane</keyword>
<evidence type="ECO:0000256" key="5">
    <source>
        <dbReference type="ARBA" id="ARBA00022692"/>
    </source>
</evidence>
<feature type="transmembrane region" description="Helical" evidence="8">
    <location>
        <begin position="113"/>
        <end position="130"/>
    </location>
</feature>
<dbReference type="PANTHER" id="PTHR22911">
    <property type="entry name" value="ACYL-MALONYL CONDENSING ENZYME-RELATED"/>
    <property type="match status" value="1"/>
</dbReference>
<organism evidence="10 11">
    <name type="scientific">Actinomyces howellii</name>
    <dbReference type="NCBI Taxonomy" id="52771"/>
    <lineage>
        <taxon>Bacteria</taxon>
        <taxon>Bacillati</taxon>
        <taxon>Actinomycetota</taxon>
        <taxon>Actinomycetes</taxon>
        <taxon>Actinomycetales</taxon>
        <taxon>Actinomycetaceae</taxon>
        <taxon>Actinomyces</taxon>
    </lineage>
</organism>
<evidence type="ECO:0000313" key="11">
    <source>
        <dbReference type="Proteomes" id="UP000266895"/>
    </source>
</evidence>
<dbReference type="RefSeq" id="WP_408608388.1">
    <property type="nucleotide sequence ID" value="NZ_LR134350.1"/>
</dbReference>
<evidence type="ECO:0000259" key="9">
    <source>
        <dbReference type="Pfam" id="PF00892"/>
    </source>
</evidence>
<dbReference type="PANTHER" id="PTHR22911:SF137">
    <property type="entry name" value="SOLUTE CARRIER FAMILY 35 MEMBER G2-RELATED"/>
    <property type="match status" value="1"/>
</dbReference>
<dbReference type="Pfam" id="PF00892">
    <property type="entry name" value="EamA"/>
    <property type="match status" value="2"/>
</dbReference>
<keyword evidence="11" id="KW-1185">Reference proteome</keyword>
<gene>
    <name evidence="10" type="primary">rarD</name>
    <name evidence="10" type="ORF">NCTC11636_00760</name>
</gene>
<feature type="domain" description="EamA" evidence="9">
    <location>
        <begin position="164"/>
        <end position="295"/>
    </location>
</feature>
<feature type="transmembrane region" description="Helical" evidence="8">
    <location>
        <begin position="188"/>
        <end position="210"/>
    </location>
</feature>
<feature type="transmembrane region" description="Helical" evidence="8">
    <location>
        <begin position="52"/>
        <end position="69"/>
    </location>
</feature>
<feature type="transmembrane region" description="Helical" evidence="8">
    <location>
        <begin position="137"/>
        <end position="155"/>
    </location>
</feature>
<accession>A0A3S4T907</accession>
<feature type="transmembrane region" description="Helical" evidence="8">
    <location>
        <begin position="161"/>
        <end position="176"/>
    </location>
</feature>
<feature type="transmembrane region" description="Helical" evidence="8">
    <location>
        <begin position="222"/>
        <end position="245"/>
    </location>
</feature>
<keyword evidence="6 8" id="KW-1133">Transmembrane helix</keyword>
<dbReference type="AlphaFoldDB" id="A0A3S4T907"/>
<feature type="domain" description="EamA" evidence="9">
    <location>
        <begin position="17"/>
        <end position="153"/>
    </location>
</feature>
<dbReference type="InterPro" id="IPR037185">
    <property type="entry name" value="EmrE-like"/>
</dbReference>